<name>A0ABQ3XQJ2_9ACTN</name>
<dbReference type="EMBL" id="BOMG01000114">
    <property type="protein sequence ID" value="GID60778.1"/>
    <property type="molecule type" value="Genomic_DNA"/>
</dbReference>
<feature type="transmembrane region" description="Helical" evidence="1">
    <location>
        <begin position="325"/>
        <end position="345"/>
    </location>
</feature>
<keyword evidence="1" id="KW-0812">Transmembrane</keyword>
<feature type="transmembrane region" description="Helical" evidence="1">
    <location>
        <begin position="119"/>
        <end position="142"/>
    </location>
</feature>
<dbReference type="PANTHER" id="PTHR34219:SF1">
    <property type="entry name" value="PEPSY DOMAIN-CONTAINING PROTEIN"/>
    <property type="match status" value="1"/>
</dbReference>
<dbReference type="Proteomes" id="UP000612282">
    <property type="component" value="Unassembled WGS sequence"/>
</dbReference>
<accession>A0ABQ3XQJ2</accession>
<organism evidence="2 3">
    <name type="scientific">Actinoplanes couchii</name>
    <dbReference type="NCBI Taxonomy" id="403638"/>
    <lineage>
        <taxon>Bacteria</taxon>
        <taxon>Bacillati</taxon>
        <taxon>Actinomycetota</taxon>
        <taxon>Actinomycetes</taxon>
        <taxon>Micromonosporales</taxon>
        <taxon>Micromonosporaceae</taxon>
        <taxon>Actinoplanes</taxon>
    </lineage>
</organism>
<dbReference type="PANTHER" id="PTHR34219">
    <property type="entry name" value="IRON-REGULATED INNER MEMBRANE PROTEIN-RELATED"/>
    <property type="match status" value="1"/>
</dbReference>
<reference evidence="2 3" key="1">
    <citation type="submission" date="2021-01" db="EMBL/GenBank/DDBJ databases">
        <title>Whole genome shotgun sequence of Actinoplanes couchii NBRC 106145.</title>
        <authorList>
            <person name="Komaki H."/>
            <person name="Tamura T."/>
        </authorList>
    </citation>
    <scope>NUCLEOTIDE SEQUENCE [LARGE SCALE GENOMIC DNA]</scope>
    <source>
        <strain evidence="2 3">NBRC 106145</strain>
    </source>
</reference>
<comment type="caution">
    <text evidence="2">The sequence shown here is derived from an EMBL/GenBank/DDBJ whole genome shotgun (WGS) entry which is preliminary data.</text>
</comment>
<keyword evidence="1" id="KW-0472">Membrane</keyword>
<keyword evidence="1" id="KW-1133">Transmembrane helix</keyword>
<keyword evidence="3" id="KW-1185">Reference proteome</keyword>
<feature type="transmembrane region" description="Helical" evidence="1">
    <location>
        <begin position="80"/>
        <end position="98"/>
    </location>
</feature>
<evidence type="ECO:0000313" key="3">
    <source>
        <dbReference type="Proteomes" id="UP000612282"/>
    </source>
</evidence>
<dbReference type="InterPro" id="IPR005625">
    <property type="entry name" value="PepSY-ass_TM"/>
</dbReference>
<sequence length="391" mass="41956">MPNLVAVRPAPDGGTTRVIFDDGSFAESYRHAVFVDPSTGEVLGQSSVYGTSGALPVRSWIDELHRSLHLGDVGRYYSELAASWLWVVTLGGLAMWLGRVRRTGKKPLTGRARTRTWHGVLGLWMAAGFLALSATGLTWSTFAGENVTELREQLDWSTPSVNTAVAAAPVVTGGEHSAHGGGTPADTGAVDVTTIDAVWAAAKAAEVDSDQVEIGLPKGEGRTWTVTEVHREYPTSVDVAAVDPASLQVTDVVRFSDYPFMAKLARWGVDLHMGVMFGLVNQILLAVLAAGLVTMIVLGYRMWWQRRPTRGSRRAIAGPAPARGAWLRLPAWVIAVGVPAVFAVAWFIPLFGLPLLVFLAVDVAIGTFRRPSAPVAEKQDEPAEKEPVTTA</sequence>
<proteinExistence type="predicted"/>
<feature type="transmembrane region" description="Helical" evidence="1">
    <location>
        <begin position="283"/>
        <end position="304"/>
    </location>
</feature>
<evidence type="ECO:0000313" key="2">
    <source>
        <dbReference type="EMBL" id="GID60778.1"/>
    </source>
</evidence>
<evidence type="ECO:0000256" key="1">
    <source>
        <dbReference type="SAM" id="Phobius"/>
    </source>
</evidence>
<protein>
    <submittedName>
        <fullName evidence="2">Peptidase</fullName>
    </submittedName>
</protein>
<gene>
    <name evidence="2" type="ORF">Aco03nite_091820</name>
</gene>
<dbReference type="Pfam" id="PF03929">
    <property type="entry name" value="PepSY_TM"/>
    <property type="match status" value="1"/>
</dbReference>